<evidence type="ECO:0000313" key="1">
    <source>
        <dbReference type="EMBL" id="KAI0032394.1"/>
    </source>
</evidence>
<reference evidence="1" key="2">
    <citation type="journal article" date="2022" name="New Phytol.">
        <title>Evolutionary transition to the ectomycorrhizal habit in the genomes of a hyperdiverse lineage of mushroom-forming fungi.</title>
        <authorList>
            <person name="Looney B."/>
            <person name="Miyauchi S."/>
            <person name="Morin E."/>
            <person name="Drula E."/>
            <person name="Courty P.E."/>
            <person name="Kohler A."/>
            <person name="Kuo A."/>
            <person name="LaButti K."/>
            <person name="Pangilinan J."/>
            <person name="Lipzen A."/>
            <person name="Riley R."/>
            <person name="Andreopoulos W."/>
            <person name="He G."/>
            <person name="Johnson J."/>
            <person name="Nolan M."/>
            <person name="Tritt A."/>
            <person name="Barry K.W."/>
            <person name="Grigoriev I.V."/>
            <person name="Nagy L.G."/>
            <person name="Hibbett D."/>
            <person name="Henrissat B."/>
            <person name="Matheny P.B."/>
            <person name="Labbe J."/>
            <person name="Martin F.M."/>
        </authorList>
    </citation>
    <scope>NUCLEOTIDE SEQUENCE</scope>
    <source>
        <strain evidence="1">EC-137</strain>
    </source>
</reference>
<dbReference type="EMBL" id="MU273547">
    <property type="protein sequence ID" value="KAI0032394.1"/>
    <property type="molecule type" value="Genomic_DNA"/>
</dbReference>
<name>A0ACB8QKP1_9AGAM</name>
<organism evidence="1 2">
    <name type="scientific">Vararia minispora EC-137</name>
    <dbReference type="NCBI Taxonomy" id="1314806"/>
    <lineage>
        <taxon>Eukaryota</taxon>
        <taxon>Fungi</taxon>
        <taxon>Dikarya</taxon>
        <taxon>Basidiomycota</taxon>
        <taxon>Agaricomycotina</taxon>
        <taxon>Agaricomycetes</taxon>
        <taxon>Russulales</taxon>
        <taxon>Lachnocladiaceae</taxon>
        <taxon>Vararia</taxon>
    </lineage>
</organism>
<keyword evidence="2" id="KW-1185">Reference proteome</keyword>
<sequence>MLAISLPASSTNLSKHYEGPRHHPRSAQSLDSPVISEFPQLNSKSKLSPLQTEIEIEQLPEGSGQFSAAKSLRYARSPRSNSTPSLSPYDSATSPLQLDEVYTPPYSSTGLLSQNYPPADANLRSIPFTSTGLSHYDSDYYNGARSHHAHITNYAGRFRSQGTRPEFTKASEENKYNHGQRSLSDTCSSANGEDAGHHIEHRSLLGQDLQQGSLESKGPSSQSSRFRLRPVFSFDDSDDEQTSFKLPPMRSNPPSPSSFNFRLPPKDVYRPPAFENASFSSPLCSDAPHQLSYVQATQSPPSSSDSAPFEHSLWQPPYTQSCSWKSPDLSPRFAEEPAPYSPAMPPSSQSPQSQGSALPPGEGVEHTYPGPRHAAPTSLPLMPAFSLVNDTRSPASRPELADGEKEDGLGPIRRSPGSRSLRASRFKPYSPPARTSTKPARKRRQGKSKPPGVPHVTPRDNDPPPYDLDQESFRLFSKHFWIAQGRPASFPCKWDECTEELSTKSGEMPRHFSEYHHIETGQTKRIICHWKGCGKDIMSHNLRTHILRHQRFLRGRCRHCCHTLEDDSGMQRHLKVCLRYVPAQVIMDRHSVQIVPPGPGSSLASVVLPTDESED</sequence>
<dbReference type="Proteomes" id="UP000814128">
    <property type="component" value="Unassembled WGS sequence"/>
</dbReference>
<protein>
    <submittedName>
        <fullName evidence="1">Uncharacterized protein</fullName>
    </submittedName>
</protein>
<accession>A0ACB8QKP1</accession>
<comment type="caution">
    <text evidence="1">The sequence shown here is derived from an EMBL/GenBank/DDBJ whole genome shotgun (WGS) entry which is preliminary data.</text>
</comment>
<proteinExistence type="predicted"/>
<reference evidence="1" key="1">
    <citation type="submission" date="2021-02" db="EMBL/GenBank/DDBJ databases">
        <authorList>
            <consortium name="DOE Joint Genome Institute"/>
            <person name="Ahrendt S."/>
            <person name="Looney B.P."/>
            <person name="Miyauchi S."/>
            <person name="Morin E."/>
            <person name="Drula E."/>
            <person name="Courty P.E."/>
            <person name="Chicoki N."/>
            <person name="Fauchery L."/>
            <person name="Kohler A."/>
            <person name="Kuo A."/>
            <person name="Labutti K."/>
            <person name="Pangilinan J."/>
            <person name="Lipzen A."/>
            <person name="Riley R."/>
            <person name="Andreopoulos W."/>
            <person name="He G."/>
            <person name="Johnson J."/>
            <person name="Barry K.W."/>
            <person name="Grigoriev I.V."/>
            <person name="Nagy L."/>
            <person name="Hibbett D."/>
            <person name="Henrissat B."/>
            <person name="Matheny P.B."/>
            <person name="Labbe J."/>
            <person name="Martin F."/>
        </authorList>
    </citation>
    <scope>NUCLEOTIDE SEQUENCE</scope>
    <source>
        <strain evidence="1">EC-137</strain>
    </source>
</reference>
<evidence type="ECO:0000313" key="2">
    <source>
        <dbReference type="Proteomes" id="UP000814128"/>
    </source>
</evidence>
<gene>
    <name evidence="1" type="ORF">K488DRAFT_85877</name>
</gene>